<dbReference type="SUPFAM" id="SSF64076">
    <property type="entry name" value="MTH938-like"/>
    <property type="match status" value="1"/>
</dbReference>
<organism evidence="1 2">
    <name type="scientific">Sterolibacterium denitrificans</name>
    <dbReference type="NCBI Taxonomy" id="157592"/>
    <lineage>
        <taxon>Bacteria</taxon>
        <taxon>Pseudomonadati</taxon>
        <taxon>Pseudomonadota</taxon>
        <taxon>Betaproteobacteria</taxon>
        <taxon>Nitrosomonadales</taxon>
        <taxon>Sterolibacteriaceae</taxon>
        <taxon>Sterolibacterium</taxon>
    </lineage>
</organism>
<dbReference type="RefSeq" id="WP_154716440.1">
    <property type="nucleotide sequence ID" value="NZ_LT837803.1"/>
</dbReference>
<name>A0A7Z7HQJ1_9PROT</name>
<protein>
    <recommendedName>
        <fullName evidence="3">Xcc1710-like domain-containing protein</fullName>
    </recommendedName>
</protein>
<dbReference type="InterPro" id="IPR036748">
    <property type="entry name" value="MTH938-like_sf"/>
</dbReference>
<reference evidence="1" key="1">
    <citation type="submission" date="2017-03" db="EMBL/GenBank/DDBJ databases">
        <authorList>
            <consortium name="AG Boll"/>
        </authorList>
    </citation>
    <scope>NUCLEOTIDE SEQUENCE [LARGE SCALE GENOMIC DNA]</scope>
    <source>
        <strain evidence="1">Chol</strain>
    </source>
</reference>
<dbReference type="PANTHER" id="PTHR21192:SF2">
    <property type="entry name" value="NADH DEHYDROGENASE [UBIQUINONE] 1 ALPHA SUBCOMPLEX ASSEMBLY FACTOR 3"/>
    <property type="match status" value="1"/>
</dbReference>
<dbReference type="AlphaFoldDB" id="A0A7Z7HQJ1"/>
<keyword evidence="2" id="KW-1185">Reference proteome</keyword>
<dbReference type="Proteomes" id="UP000242886">
    <property type="component" value="Chromosome SDENCHOL"/>
</dbReference>
<sequence length="123" mass="13383">MKLHRDLNIGQNVVTAYGTDHIDINGQRHETSLLLLPRQILQPWADAGFAALGAEDFRPVIELGCEILLLGTGRQQRFPPPALLRELMAARIGVEVMDTGAACRTFNILAAEGRNAAAALLLE</sequence>
<evidence type="ECO:0008006" key="3">
    <source>
        <dbReference type="Google" id="ProtNLM"/>
    </source>
</evidence>
<dbReference type="CDD" id="cd05560">
    <property type="entry name" value="Xcc1710_like"/>
    <property type="match status" value="1"/>
</dbReference>
<dbReference type="Pfam" id="PF04430">
    <property type="entry name" value="DUF498"/>
    <property type="match status" value="1"/>
</dbReference>
<dbReference type="EMBL" id="LT837803">
    <property type="protein sequence ID" value="SMB25226.1"/>
    <property type="molecule type" value="Genomic_DNA"/>
</dbReference>
<accession>A0A7Z7HQJ1</accession>
<evidence type="ECO:0000313" key="2">
    <source>
        <dbReference type="Proteomes" id="UP000242886"/>
    </source>
</evidence>
<evidence type="ECO:0000313" key="1">
    <source>
        <dbReference type="EMBL" id="SMB25226.1"/>
    </source>
</evidence>
<dbReference type="InterPro" id="IPR007523">
    <property type="entry name" value="NDUFAF3/AAMDC"/>
</dbReference>
<dbReference type="PANTHER" id="PTHR21192">
    <property type="entry name" value="NUCLEAR PROTEIN E3-3"/>
    <property type="match status" value="1"/>
</dbReference>
<proteinExistence type="predicted"/>
<dbReference type="Gene3D" id="3.40.1230.10">
    <property type="entry name" value="MTH938-like"/>
    <property type="match status" value="1"/>
</dbReference>
<gene>
    <name evidence="1" type="ORF">SDENCHOL_11233</name>
</gene>